<evidence type="ECO:0000256" key="1">
    <source>
        <dbReference type="SAM" id="MobiDB-lite"/>
    </source>
</evidence>
<accession>A0A1T4KDU0</accession>
<dbReference type="InterPro" id="IPR009839">
    <property type="entry name" value="SseB_N"/>
</dbReference>
<gene>
    <name evidence="3" type="ORF">SAMN02745673_00329</name>
</gene>
<dbReference type="InterPro" id="IPR049975">
    <property type="entry name" value="SAV_915-like_dom"/>
</dbReference>
<dbReference type="Proteomes" id="UP000190637">
    <property type="component" value="Unassembled WGS sequence"/>
</dbReference>
<name>A0A1T4KDU0_9ACTN</name>
<sequence>MDTDIPRPGRAAVLFVPVHEGKGAVALRSARLGSGERVVPAFTTAPRLRAAMGAGQRWIRLAEPAVRALTAPLGISRLWIDPLVVASGPAPAGRERDRAGARHGVRAQG</sequence>
<dbReference type="EMBL" id="FUWS01000001">
    <property type="protein sequence ID" value="SJZ40628.1"/>
    <property type="molecule type" value="Genomic_DNA"/>
</dbReference>
<protein>
    <submittedName>
        <fullName evidence="3">SseB protein N-terminal domain-containing protein</fullName>
    </submittedName>
</protein>
<dbReference type="Pfam" id="PF07179">
    <property type="entry name" value="SseB"/>
    <property type="match status" value="1"/>
</dbReference>
<dbReference type="AlphaFoldDB" id="A0A1T4KDU0"/>
<feature type="region of interest" description="Disordered" evidence="1">
    <location>
        <begin position="88"/>
        <end position="109"/>
    </location>
</feature>
<feature type="domain" description="SseB protein N-terminal" evidence="2">
    <location>
        <begin position="12"/>
        <end position="82"/>
    </location>
</feature>
<dbReference type="STRING" id="1122192.SAMN02745673_00329"/>
<organism evidence="3 4">
    <name type="scientific">Marinactinospora thermotolerans DSM 45154</name>
    <dbReference type="NCBI Taxonomy" id="1122192"/>
    <lineage>
        <taxon>Bacteria</taxon>
        <taxon>Bacillati</taxon>
        <taxon>Actinomycetota</taxon>
        <taxon>Actinomycetes</taxon>
        <taxon>Streptosporangiales</taxon>
        <taxon>Nocardiopsidaceae</taxon>
        <taxon>Marinactinospora</taxon>
    </lineage>
</organism>
<keyword evidence="4" id="KW-1185">Reference proteome</keyword>
<evidence type="ECO:0000313" key="3">
    <source>
        <dbReference type="EMBL" id="SJZ40628.1"/>
    </source>
</evidence>
<reference evidence="3 4" key="1">
    <citation type="submission" date="2017-02" db="EMBL/GenBank/DDBJ databases">
        <authorList>
            <person name="Peterson S.W."/>
        </authorList>
    </citation>
    <scope>NUCLEOTIDE SEQUENCE [LARGE SCALE GENOMIC DNA]</scope>
    <source>
        <strain evidence="3 4">DSM 45154</strain>
    </source>
</reference>
<evidence type="ECO:0000259" key="2">
    <source>
        <dbReference type="Pfam" id="PF07179"/>
    </source>
</evidence>
<dbReference type="NCBIfam" id="NF042914">
    <property type="entry name" value="SAV915_dom"/>
    <property type="match status" value="1"/>
</dbReference>
<proteinExistence type="predicted"/>
<evidence type="ECO:0000313" key="4">
    <source>
        <dbReference type="Proteomes" id="UP000190637"/>
    </source>
</evidence>